<dbReference type="Gene3D" id="1.10.530.10">
    <property type="match status" value="1"/>
</dbReference>
<dbReference type="Gene3D" id="3.10.350.10">
    <property type="entry name" value="LysM domain"/>
    <property type="match status" value="1"/>
</dbReference>
<feature type="region of interest" description="Disordered" evidence="3">
    <location>
        <begin position="1"/>
        <end position="29"/>
    </location>
</feature>
<dbReference type="SUPFAM" id="SSF53955">
    <property type="entry name" value="Lysozyme-like"/>
    <property type="match status" value="1"/>
</dbReference>
<dbReference type="GO" id="GO:0016787">
    <property type="term" value="F:hydrolase activity"/>
    <property type="evidence" value="ECO:0007669"/>
    <property type="project" value="UniProtKB-KW"/>
</dbReference>
<dbReference type="Pfam" id="PF01476">
    <property type="entry name" value="LysM"/>
    <property type="match status" value="1"/>
</dbReference>
<dbReference type="PANTHER" id="PTHR34700:SF4">
    <property type="entry name" value="PHAGE-LIKE ELEMENT PBSX PROTEIN XKDP"/>
    <property type="match status" value="1"/>
</dbReference>
<evidence type="ECO:0000256" key="2">
    <source>
        <dbReference type="ARBA" id="ARBA00022801"/>
    </source>
</evidence>
<dbReference type="InterPro" id="IPR018392">
    <property type="entry name" value="LysM"/>
</dbReference>
<evidence type="ECO:0000256" key="1">
    <source>
        <dbReference type="ARBA" id="ARBA00010830"/>
    </source>
</evidence>
<proteinExistence type="inferred from homology"/>
<organism evidence="5 6">
    <name type="scientific">Blastococcus xanthinilyticus</name>
    <dbReference type="NCBI Taxonomy" id="1564164"/>
    <lineage>
        <taxon>Bacteria</taxon>
        <taxon>Bacillati</taxon>
        <taxon>Actinomycetota</taxon>
        <taxon>Actinomycetes</taxon>
        <taxon>Geodermatophilales</taxon>
        <taxon>Geodermatophilaceae</taxon>
        <taxon>Blastococcus</taxon>
    </lineage>
</organism>
<dbReference type="InterPro" id="IPR036779">
    <property type="entry name" value="LysM_dom_sf"/>
</dbReference>
<reference evidence="5 6" key="1">
    <citation type="submission" date="2019-07" db="EMBL/GenBank/DDBJ databases">
        <title>Genomic Encyclopedia of Archaeal and Bacterial Type Strains, Phase II (KMG-II): from individual species to whole genera.</title>
        <authorList>
            <person name="Goeker M."/>
        </authorList>
    </citation>
    <scope>NUCLEOTIDE SEQUENCE [LARGE SCALE GENOMIC DNA]</scope>
    <source>
        <strain evidence="5 6">DSM 46842</strain>
    </source>
</reference>
<comment type="caution">
    <text evidence="5">The sequence shown here is derived from an EMBL/GenBank/DDBJ whole genome shotgun (WGS) entry which is preliminary data.</text>
</comment>
<dbReference type="CDD" id="cd00118">
    <property type="entry name" value="LysM"/>
    <property type="match status" value="1"/>
</dbReference>
<dbReference type="InterPro" id="IPR052196">
    <property type="entry name" value="Bact_Kbp"/>
</dbReference>
<dbReference type="Proteomes" id="UP000322499">
    <property type="component" value="Unassembled WGS sequence"/>
</dbReference>
<accession>A0A5S5CZB6</accession>
<dbReference type="InterPro" id="IPR023346">
    <property type="entry name" value="Lysozyme-like_dom_sf"/>
</dbReference>
<gene>
    <name evidence="5" type="ORF">BD833_103264</name>
</gene>
<feature type="domain" description="LysM" evidence="4">
    <location>
        <begin position="162"/>
        <end position="209"/>
    </location>
</feature>
<comment type="similarity">
    <text evidence="1">Belongs to the transglycosylase family. Rpf subfamily.</text>
</comment>
<protein>
    <submittedName>
        <fullName evidence="5">LysM domain-containing protein</fullName>
    </submittedName>
</protein>
<dbReference type="InterPro" id="IPR010618">
    <property type="entry name" value="RPF"/>
</dbReference>
<dbReference type="SMART" id="SM00257">
    <property type="entry name" value="LysM"/>
    <property type="match status" value="1"/>
</dbReference>
<evidence type="ECO:0000256" key="3">
    <source>
        <dbReference type="SAM" id="MobiDB-lite"/>
    </source>
</evidence>
<dbReference type="SUPFAM" id="SSF54106">
    <property type="entry name" value="LysM domain"/>
    <property type="match status" value="1"/>
</dbReference>
<dbReference type="AlphaFoldDB" id="A0A5S5CZB6"/>
<evidence type="ECO:0000259" key="4">
    <source>
        <dbReference type="PROSITE" id="PS51782"/>
    </source>
</evidence>
<evidence type="ECO:0000313" key="6">
    <source>
        <dbReference type="Proteomes" id="UP000322499"/>
    </source>
</evidence>
<feature type="region of interest" description="Disordered" evidence="3">
    <location>
        <begin position="140"/>
        <end position="159"/>
    </location>
</feature>
<dbReference type="Pfam" id="PF06737">
    <property type="entry name" value="Transglycosylas"/>
    <property type="match status" value="1"/>
</dbReference>
<dbReference type="CDD" id="cd13925">
    <property type="entry name" value="RPF"/>
    <property type="match status" value="1"/>
</dbReference>
<dbReference type="PANTHER" id="PTHR34700">
    <property type="entry name" value="POTASSIUM BINDING PROTEIN KBP"/>
    <property type="match status" value="1"/>
</dbReference>
<keyword evidence="2" id="KW-0378">Hydrolase</keyword>
<dbReference type="PROSITE" id="PS51782">
    <property type="entry name" value="LYSM"/>
    <property type="match status" value="1"/>
</dbReference>
<dbReference type="EMBL" id="VNHW01000003">
    <property type="protein sequence ID" value="TYP89107.1"/>
    <property type="molecule type" value="Genomic_DNA"/>
</dbReference>
<sequence>MPGADAGRPPFERIMTNPSTTSRLSTRSLRRRTAGVAATGAVLIAPFLGAGTAGAADGATWDRLAQCESSGNWAINTGNGYYGGLQFSPSTWEAFGGTEFAPRADLATREQQIATAEKTLAVQGWGAWPACSAKLGLTEADKDGTATPPAPPAPDDPADAAQQYTVQAGDTLSSIARSAGLSWQSLYEANRDVIGADPGMIFPGQVLRLG</sequence>
<keyword evidence="6" id="KW-1185">Reference proteome</keyword>
<evidence type="ECO:0000313" key="5">
    <source>
        <dbReference type="EMBL" id="TYP89107.1"/>
    </source>
</evidence>
<name>A0A5S5CZB6_9ACTN</name>